<organism evidence="3 4">
    <name type="scientific">Panicum virgatum</name>
    <name type="common">Blackwell switchgrass</name>
    <dbReference type="NCBI Taxonomy" id="38727"/>
    <lineage>
        <taxon>Eukaryota</taxon>
        <taxon>Viridiplantae</taxon>
        <taxon>Streptophyta</taxon>
        <taxon>Embryophyta</taxon>
        <taxon>Tracheophyta</taxon>
        <taxon>Spermatophyta</taxon>
        <taxon>Magnoliopsida</taxon>
        <taxon>Liliopsida</taxon>
        <taxon>Poales</taxon>
        <taxon>Poaceae</taxon>
        <taxon>PACMAD clade</taxon>
        <taxon>Panicoideae</taxon>
        <taxon>Panicodae</taxon>
        <taxon>Paniceae</taxon>
        <taxon>Panicinae</taxon>
        <taxon>Panicum</taxon>
        <taxon>Panicum sect. Hiantes</taxon>
    </lineage>
</organism>
<dbReference type="Proteomes" id="UP000823388">
    <property type="component" value="Chromosome 9N"/>
</dbReference>
<feature type="compositionally biased region" description="Basic and acidic residues" evidence="1">
    <location>
        <begin position="38"/>
        <end position="52"/>
    </location>
</feature>
<evidence type="ECO:0000313" key="4">
    <source>
        <dbReference type="Proteomes" id="UP000823388"/>
    </source>
</evidence>
<keyword evidence="4" id="KW-1185">Reference proteome</keyword>
<evidence type="ECO:0000256" key="1">
    <source>
        <dbReference type="SAM" id="MobiDB-lite"/>
    </source>
</evidence>
<feature type="compositionally biased region" description="Low complexity" evidence="1">
    <location>
        <begin position="137"/>
        <end position="150"/>
    </location>
</feature>
<feature type="compositionally biased region" description="Low complexity" evidence="1">
    <location>
        <begin position="93"/>
        <end position="107"/>
    </location>
</feature>
<dbReference type="AlphaFoldDB" id="A0A8T0MHD5"/>
<dbReference type="PROSITE" id="PS51257">
    <property type="entry name" value="PROKAR_LIPOPROTEIN"/>
    <property type="match status" value="1"/>
</dbReference>
<feature type="region of interest" description="Disordered" evidence="1">
    <location>
        <begin position="137"/>
        <end position="167"/>
    </location>
</feature>
<reference evidence="3" key="1">
    <citation type="submission" date="2020-05" db="EMBL/GenBank/DDBJ databases">
        <title>WGS assembly of Panicum virgatum.</title>
        <authorList>
            <person name="Lovell J.T."/>
            <person name="Jenkins J."/>
            <person name="Shu S."/>
            <person name="Juenger T.E."/>
            <person name="Schmutz J."/>
        </authorList>
    </citation>
    <scope>NUCLEOTIDE SEQUENCE</scope>
    <source>
        <strain evidence="3">AP13</strain>
    </source>
</reference>
<feature type="signal peptide" evidence="2">
    <location>
        <begin position="1"/>
        <end position="30"/>
    </location>
</feature>
<dbReference type="EMBL" id="CM029054">
    <property type="protein sequence ID" value="KAG2535723.1"/>
    <property type="molecule type" value="Genomic_DNA"/>
</dbReference>
<sequence length="167" mass="16923">MKPARPGHAALPLLLLTACCCGLLFQAAECGRPPSSPREPRKSPAAAVRRDGDAEEVPPHQHAAGTRGGTTTRPVEMDGGDLGVGRTSGDGGAARAAPSSGATPARGKPGAWRRRSGELRPPALKLARRTLAAAVAEAGPGATGTDGAAASCHSYSEHTRPCPPSKR</sequence>
<keyword evidence="2" id="KW-0732">Signal</keyword>
<proteinExistence type="predicted"/>
<comment type="caution">
    <text evidence="3">The sequence shown here is derived from an EMBL/GenBank/DDBJ whole genome shotgun (WGS) entry which is preliminary data.</text>
</comment>
<accession>A0A8T0MHD5</accession>
<name>A0A8T0MHD5_PANVG</name>
<evidence type="ECO:0000256" key="2">
    <source>
        <dbReference type="SAM" id="SignalP"/>
    </source>
</evidence>
<protein>
    <submittedName>
        <fullName evidence="3">Uncharacterized protein</fullName>
    </submittedName>
</protein>
<feature type="chain" id="PRO_5035774483" evidence="2">
    <location>
        <begin position="31"/>
        <end position="167"/>
    </location>
</feature>
<gene>
    <name evidence="3" type="ORF">PVAP13_9NG130773</name>
</gene>
<feature type="compositionally biased region" description="Gly residues" evidence="1">
    <location>
        <begin position="80"/>
        <end position="92"/>
    </location>
</feature>
<evidence type="ECO:0000313" key="3">
    <source>
        <dbReference type="EMBL" id="KAG2535723.1"/>
    </source>
</evidence>
<feature type="region of interest" description="Disordered" evidence="1">
    <location>
        <begin position="30"/>
        <end position="121"/>
    </location>
</feature>